<accession>A0A923LDX7</accession>
<reference evidence="1" key="1">
    <citation type="submission" date="2020-08" db="EMBL/GenBank/DDBJ databases">
        <title>Genome public.</title>
        <authorList>
            <person name="Liu C."/>
            <person name="Sun Q."/>
        </authorList>
    </citation>
    <scope>NUCLEOTIDE SEQUENCE</scope>
    <source>
        <strain evidence="1">NSJ-68</strain>
    </source>
</reference>
<protein>
    <submittedName>
        <fullName evidence="1">Uncharacterized protein</fullName>
    </submittedName>
</protein>
<gene>
    <name evidence="1" type="ORF">H8S44_11320</name>
</gene>
<keyword evidence="2" id="KW-1185">Reference proteome</keyword>
<comment type="caution">
    <text evidence="1">The sequence shown here is derived from an EMBL/GenBank/DDBJ whole genome shotgun (WGS) entry which is preliminary data.</text>
</comment>
<dbReference type="AlphaFoldDB" id="A0A923LDX7"/>
<proteinExistence type="predicted"/>
<name>A0A923LDX7_9FIRM</name>
<sequence length="47" mass="5171">MTGIEEGKGKGLTPKEIVSCEWFLGHTVKNDMTVTGYPVGRYPENTV</sequence>
<evidence type="ECO:0000313" key="1">
    <source>
        <dbReference type="EMBL" id="MBC5660359.1"/>
    </source>
</evidence>
<organism evidence="1 2">
    <name type="scientific">Anaerosacchariphilus hominis</name>
    <dbReference type="NCBI Taxonomy" id="2763017"/>
    <lineage>
        <taxon>Bacteria</taxon>
        <taxon>Bacillati</taxon>
        <taxon>Bacillota</taxon>
        <taxon>Clostridia</taxon>
        <taxon>Lachnospirales</taxon>
        <taxon>Lachnospiraceae</taxon>
        <taxon>Anaerosacchariphilus</taxon>
    </lineage>
</organism>
<dbReference type="Proteomes" id="UP000649345">
    <property type="component" value="Unassembled WGS sequence"/>
</dbReference>
<evidence type="ECO:0000313" key="2">
    <source>
        <dbReference type="Proteomes" id="UP000649345"/>
    </source>
</evidence>
<dbReference type="EMBL" id="JACOOR010000006">
    <property type="protein sequence ID" value="MBC5660359.1"/>
    <property type="molecule type" value="Genomic_DNA"/>
</dbReference>